<evidence type="ECO:0000256" key="8">
    <source>
        <dbReference type="PIRSR" id="PIRSR602401-1"/>
    </source>
</evidence>
<proteinExistence type="inferred from homology"/>
<dbReference type="SUPFAM" id="SSF48264">
    <property type="entry name" value="Cytochrome P450"/>
    <property type="match status" value="2"/>
</dbReference>
<dbReference type="PANTHER" id="PTHR47955:SF19">
    <property type="entry name" value="CYTOCHROME P450 71A9-LIKE ISOFORM X1"/>
    <property type="match status" value="1"/>
</dbReference>
<keyword evidence="6 8" id="KW-0408">Iron</keyword>
<organism evidence="10 11">
    <name type="scientific">Dendrobium chrysotoxum</name>
    <name type="common">Orchid</name>
    <dbReference type="NCBI Taxonomy" id="161865"/>
    <lineage>
        <taxon>Eukaryota</taxon>
        <taxon>Viridiplantae</taxon>
        <taxon>Streptophyta</taxon>
        <taxon>Embryophyta</taxon>
        <taxon>Tracheophyta</taxon>
        <taxon>Spermatophyta</taxon>
        <taxon>Magnoliopsida</taxon>
        <taxon>Liliopsida</taxon>
        <taxon>Asparagales</taxon>
        <taxon>Orchidaceae</taxon>
        <taxon>Epidendroideae</taxon>
        <taxon>Malaxideae</taxon>
        <taxon>Dendrobiinae</taxon>
        <taxon>Dendrobium</taxon>
    </lineage>
</organism>
<dbReference type="PROSITE" id="PS00086">
    <property type="entry name" value="CYTOCHROME_P450"/>
    <property type="match status" value="2"/>
</dbReference>
<evidence type="ECO:0000256" key="2">
    <source>
        <dbReference type="ARBA" id="ARBA00010617"/>
    </source>
</evidence>
<keyword evidence="3 8" id="KW-0349">Heme</keyword>
<evidence type="ECO:0000256" key="1">
    <source>
        <dbReference type="ARBA" id="ARBA00001971"/>
    </source>
</evidence>
<dbReference type="Proteomes" id="UP000775213">
    <property type="component" value="Unassembled WGS sequence"/>
</dbReference>
<feature type="binding site" description="axial binding residue" evidence="8">
    <location>
        <position position="458"/>
    </location>
    <ligand>
        <name>heme</name>
        <dbReference type="ChEBI" id="CHEBI:30413"/>
    </ligand>
    <ligandPart>
        <name>Fe</name>
        <dbReference type="ChEBI" id="CHEBI:18248"/>
    </ligandPart>
</feature>
<gene>
    <name evidence="10" type="ORF">IEQ34_026521</name>
</gene>
<dbReference type="GO" id="GO:0004497">
    <property type="term" value="F:monooxygenase activity"/>
    <property type="evidence" value="ECO:0007669"/>
    <property type="project" value="UniProtKB-KW"/>
</dbReference>
<evidence type="ECO:0000256" key="5">
    <source>
        <dbReference type="ARBA" id="ARBA00023002"/>
    </source>
</evidence>
<keyword evidence="9" id="KW-0732">Signal</keyword>
<evidence type="ECO:0000256" key="3">
    <source>
        <dbReference type="ARBA" id="ARBA00022617"/>
    </source>
</evidence>
<sequence length="763" mass="86724">MTPLWIAFMFFLLFIVHLRRRGRALNPHRRVPPGPPPLPFIGNLHELLGGDLPHITLRNLSHKYGPLIHLKLGQVPTIIASSPETAAEILKTQDVVFCSRPFFATTDRFSYGGLDIAFSPYNDHWRRIRRFVNAEIFSAARVQDFKAVREEEVGALLKTISMASAGGNDFNLSTMMLCLFNNLIYRKVFGKRISAVPGDCGRSQHHEIIMEVVAFTSEICVGDFFPSLAWLDGLTSWRGRLEKTFRAMDRVFEQEIEEGMKRRRGREEEKSSMGEDINADSCLLDILLKCQEEMDSSLGFLLTRDMIKAVLMDMFLAGTDPPAMTLEWAMAELIKNPKYMCKAQEEVRRVVKDKGKVEDADLQYLPYLHNVVKETLRLHPPGPLLLPHECIIDTKINGYDILTKTRVFINAWAIARDAKFWSDEPEAFRPERFEKMGGVDFKGHHFELIPFGAGRRICPGMMLGVVAVELALANVLNRFDWELPCGMRCEEMDMSEAGFKIVSHKKVPLIVVAIPATAKETSEAEIEKTTCSGISGLFLRHTRQFKNILACVYFQDMFLAGTDPPAMTLEWAMAELIKNPKYMRKAQEEVRRVVKDKGKVEDSDLQYLPYLHNVVKETLRLHPPGPLLLPHECIIDTKINGYDILTKTRVFINAWAIARDAKFWSDEPEAFRPERFEKMGGVDFKGHHFELIPFGAGRRICPGMMLGVVAVELALANVLNRFDWELPCAMRCEEMDMSEAGFRMVSHKKVPLIVVAIPATVFT</sequence>
<keyword evidence="7" id="KW-0503">Monooxygenase</keyword>
<evidence type="ECO:0000256" key="4">
    <source>
        <dbReference type="ARBA" id="ARBA00022723"/>
    </source>
</evidence>
<comment type="caution">
    <text evidence="10">The sequence shown here is derived from an EMBL/GenBank/DDBJ whole genome shotgun (WGS) entry which is preliminary data.</text>
</comment>
<accession>A0AAV7FLX5</accession>
<keyword evidence="11" id="KW-1185">Reference proteome</keyword>
<feature type="chain" id="PRO_5044012128" description="Cytochrome P450" evidence="9">
    <location>
        <begin position="25"/>
        <end position="763"/>
    </location>
</feature>
<dbReference type="PANTHER" id="PTHR47955">
    <property type="entry name" value="CYTOCHROME P450 FAMILY 71 PROTEIN"/>
    <property type="match status" value="1"/>
</dbReference>
<dbReference type="FunFam" id="1.10.630.10:FF:000126">
    <property type="entry name" value="Predicted protein"/>
    <property type="match status" value="1"/>
</dbReference>
<dbReference type="InterPro" id="IPR002401">
    <property type="entry name" value="Cyt_P450_E_grp-I"/>
</dbReference>
<dbReference type="FunFam" id="1.10.630.10:FF:000011">
    <property type="entry name" value="Cytochrome P450 83B1"/>
    <property type="match status" value="1"/>
</dbReference>
<dbReference type="Gene3D" id="1.10.630.10">
    <property type="entry name" value="Cytochrome P450"/>
    <property type="match status" value="2"/>
</dbReference>
<dbReference type="GO" id="GO:0005506">
    <property type="term" value="F:iron ion binding"/>
    <property type="evidence" value="ECO:0007669"/>
    <property type="project" value="InterPro"/>
</dbReference>
<name>A0AAV7FLX5_DENCH</name>
<comment type="similarity">
    <text evidence="2">Belongs to the cytochrome P450 family.</text>
</comment>
<evidence type="ECO:0000313" key="11">
    <source>
        <dbReference type="Proteomes" id="UP000775213"/>
    </source>
</evidence>
<dbReference type="CDD" id="cd11072">
    <property type="entry name" value="CYP71-like"/>
    <property type="match status" value="1"/>
</dbReference>
<dbReference type="InterPro" id="IPR017972">
    <property type="entry name" value="Cyt_P450_CS"/>
</dbReference>
<dbReference type="InterPro" id="IPR036396">
    <property type="entry name" value="Cyt_P450_sf"/>
</dbReference>
<dbReference type="InterPro" id="IPR001128">
    <property type="entry name" value="Cyt_P450"/>
</dbReference>
<reference evidence="10 11" key="1">
    <citation type="journal article" date="2021" name="Hortic Res">
        <title>Chromosome-scale assembly of the Dendrobium chrysotoxum genome enhances the understanding of orchid evolution.</title>
        <authorList>
            <person name="Zhang Y."/>
            <person name="Zhang G.Q."/>
            <person name="Zhang D."/>
            <person name="Liu X.D."/>
            <person name="Xu X.Y."/>
            <person name="Sun W.H."/>
            <person name="Yu X."/>
            <person name="Zhu X."/>
            <person name="Wang Z.W."/>
            <person name="Zhao X."/>
            <person name="Zhong W.Y."/>
            <person name="Chen H."/>
            <person name="Yin W.L."/>
            <person name="Huang T."/>
            <person name="Niu S.C."/>
            <person name="Liu Z.J."/>
        </authorList>
    </citation>
    <scope>NUCLEOTIDE SEQUENCE [LARGE SCALE GENOMIC DNA]</scope>
    <source>
        <strain evidence="10">Lindl</strain>
    </source>
</reference>
<dbReference type="PRINTS" id="PR00385">
    <property type="entry name" value="P450"/>
</dbReference>
<dbReference type="PRINTS" id="PR00463">
    <property type="entry name" value="EP450I"/>
</dbReference>
<dbReference type="EMBL" id="JAGFBR010000760">
    <property type="protein sequence ID" value="KAH0435898.1"/>
    <property type="molecule type" value="Genomic_DNA"/>
</dbReference>
<comment type="cofactor">
    <cofactor evidence="1 8">
        <name>heme</name>
        <dbReference type="ChEBI" id="CHEBI:30413"/>
    </cofactor>
</comment>
<dbReference type="GO" id="GO:0016705">
    <property type="term" value="F:oxidoreductase activity, acting on paired donors, with incorporation or reduction of molecular oxygen"/>
    <property type="evidence" value="ECO:0007669"/>
    <property type="project" value="InterPro"/>
</dbReference>
<dbReference type="GO" id="GO:0020037">
    <property type="term" value="F:heme binding"/>
    <property type="evidence" value="ECO:0007669"/>
    <property type="project" value="InterPro"/>
</dbReference>
<evidence type="ECO:0008006" key="12">
    <source>
        <dbReference type="Google" id="ProtNLM"/>
    </source>
</evidence>
<evidence type="ECO:0000256" key="6">
    <source>
        <dbReference type="ARBA" id="ARBA00023004"/>
    </source>
</evidence>
<dbReference type="Pfam" id="PF00067">
    <property type="entry name" value="p450"/>
    <property type="match status" value="2"/>
</dbReference>
<feature type="signal peptide" evidence="9">
    <location>
        <begin position="1"/>
        <end position="24"/>
    </location>
</feature>
<evidence type="ECO:0000313" key="10">
    <source>
        <dbReference type="EMBL" id="KAH0435898.1"/>
    </source>
</evidence>
<evidence type="ECO:0000256" key="7">
    <source>
        <dbReference type="ARBA" id="ARBA00023033"/>
    </source>
</evidence>
<keyword evidence="5" id="KW-0560">Oxidoreductase</keyword>
<evidence type="ECO:0000256" key="9">
    <source>
        <dbReference type="SAM" id="SignalP"/>
    </source>
</evidence>
<dbReference type="AlphaFoldDB" id="A0AAV7FLX5"/>
<protein>
    <recommendedName>
        <fullName evidence="12">Cytochrome P450</fullName>
    </recommendedName>
</protein>
<keyword evidence="4 8" id="KW-0479">Metal-binding</keyword>